<reference evidence="14" key="1">
    <citation type="submission" date="2019-10" db="EMBL/GenBank/DDBJ databases">
        <authorList>
            <person name="Paulsen S."/>
        </authorList>
    </citation>
    <scope>NUCLEOTIDE SEQUENCE</scope>
    <source>
        <strain evidence="14">LMG 19692</strain>
    </source>
</reference>
<keyword evidence="15" id="KW-0547">Nucleotide-binding</keyword>
<evidence type="ECO:0000256" key="2">
    <source>
        <dbReference type="ARBA" id="ARBA00004370"/>
    </source>
</evidence>
<comment type="catalytic activity">
    <reaction evidence="1">
        <text>ATP + protein L-histidine = ADP + protein N-phospho-L-histidine.</text>
        <dbReference type="EC" id="2.7.13.3"/>
    </reaction>
</comment>
<feature type="transmembrane region" description="Helical" evidence="11">
    <location>
        <begin position="12"/>
        <end position="32"/>
    </location>
</feature>
<dbReference type="Proteomes" id="UP001304419">
    <property type="component" value="Chromosome 1"/>
</dbReference>
<dbReference type="PANTHER" id="PTHR45436">
    <property type="entry name" value="SENSOR HISTIDINE KINASE YKOH"/>
    <property type="match status" value="1"/>
</dbReference>
<evidence type="ECO:0000256" key="10">
    <source>
        <dbReference type="ARBA" id="ARBA00023136"/>
    </source>
</evidence>
<dbReference type="GO" id="GO:0005524">
    <property type="term" value="F:ATP binding"/>
    <property type="evidence" value="ECO:0007669"/>
    <property type="project" value="UniProtKB-KW"/>
</dbReference>
<organism evidence="14 16">
    <name type="scientific">Pseudoalteromonas maricaloris</name>
    <dbReference type="NCBI Taxonomy" id="184924"/>
    <lineage>
        <taxon>Bacteria</taxon>
        <taxon>Pseudomonadati</taxon>
        <taxon>Pseudomonadota</taxon>
        <taxon>Gammaproteobacteria</taxon>
        <taxon>Alteromonadales</taxon>
        <taxon>Pseudoalteromonadaceae</taxon>
        <taxon>Pseudoalteromonas</taxon>
    </lineage>
</organism>
<dbReference type="InterPro" id="IPR050428">
    <property type="entry name" value="TCS_sensor_his_kinase"/>
</dbReference>
<feature type="transmembrane region" description="Helical" evidence="11">
    <location>
        <begin position="168"/>
        <end position="188"/>
    </location>
</feature>
<name>A0A8I2GZ32_9GAMM</name>
<dbReference type="InterPro" id="IPR003661">
    <property type="entry name" value="HisK_dim/P_dom"/>
</dbReference>
<evidence type="ECO:0000313" key="15">
    <source>
        <dbReference type="EMBL" id="WOX27081.1"/>
    </source>
</evidence>
<keyword evidence="6 11" id="KW-0812">Transmembrane</keyword>
<evidence type="ECO:0000313" key="14">
    <source>
        <dbReference type="EMBL" id="NLR20338.1"/>
    </source>
</evidence>
<dbReference type="EC" id="2.7.13.3" evidence="3"/>
<evidence type="ECO:0000256" key="9">
    <source>
        <dbReference type="ARBA" id="ARBA00023012"/>
    </source>
</evidence>
<dbReference type="InterPro" id="IPR036890">
    <property type="entry name" value="HATPase_C_sf"/>
</dbReference>
<dbReference type="InterPro" id="IPR005467">
    <property type="entry name" value="His_kinase_dom"/>
</dbReference>
<protein>
    <recommendedName>
        <fullName evidence="3">histidine kinase</fullName>
        <ecNumber evidence="3">2.7.13.3</ecNumber>
    </recommendedName>
</protein>
<evidence type="ECO:0000256" key="7">
    <source>
        <dbReference type="ARBA" id="ARBA00022777"/>
    </source>
</evidence>
<accession>A0A8I2GZ32</accession>
<sequence>MKQLSLAKKIFLHFFIIGSAVFSLIGFALYLFSTNFANMAVEESMVGMSEDIQEQLYFDKNNKLIYQSDVVAEKWGYDALYNNLVFRVTHAQTGAVLLQSTANESSSAALQALIATEDIPVGYSHLSGIDRYRLHANIDNTSVNIDLGRNDLIGELANEAVMPALSQVSIFIISAAFLVFMVVGYLSIRSIVRPVKSVAEQLQRIRPEQLNFRLSEQGLPVEIVPIVHSLNQAMARVETGFDEQKRFVANAAHELKTPLAILNTRVELAQLDKHTHSGILADVSYMTRVVQQLLDLSRAQSLNAYEKHSLSIVPLAKEACMMLAPLSVTMDKQLELEIDDTEEVITGDRSSIHIMIKNLIENALRHSTEQAQIKVKASGKCIEVMDSGPGIDIQNYEKIFERFWRKEQSSMTGSGLGLAIVKEVVDLHHATLDVTCQNYMGGATFCVTFK</sequence>
<evidence type="ECO:0000256" key="5">
    <source>
        <dbReference type="ARBA" id="ARBA00022679"/>
    </source>
</evidence>
<evidence type="ECO:0000259" key="12">
    <source>
        <dbReference type="PROSITE" id="PS50109"/>
    </source>
</evidence>
<dbReference type="SUPFAM" id="SSF47384">
    <property type="entry name" value="Homodimeric domain of signal transducing histidine kinase"/>
    <property type="match status" value="1"/>
</dbReference>
<dbReference type="Pfam" id="PF02518">
    <property type="entry name" value="HATPase_c"/>
    <property type="match status" value="1"/>
</dbReference>
<proteinExistence type="predicted"/>
<dbReference type="InterPro" id="IPR004358">
    <property type="entry name" value="Sig_transdc_His_kin-like_C"/>
</dbReference>
<dbReference type="InterPro" id="IPR003594">
    <property type="entry name" value="HATPase_dom"/>
</dbReference>
<keyword evidence="8 11" id="KW-1133">Transmembrane helix</keyword>
<dbReference type="GO" id="GO:0005886">
    <property type="term" value="C:plasma membrane"/>
    <property type="evidence" value="ECO:0007669"/>
    <property type="project" value="TreeGrafter"/>
</dbReference>
<dbReference type="PROSITE" id="PS50885">
    <property type="entry name" value="HAMP"/>
    <property type="match status" value="1"/>
</dbReference>
<keyword evidence="9" id="KW-0902">Two-component regulatory system</keyword>
<evidence type="ECO:0000259" key="13">
    <source>
        <dbReference type="PROSITE" id="PS50885"/>
    </source>
</evidence>
<dbReference type="RefSeq" id="WP_039497685.1">
    <property type="nucleotide sequence ID" value="NZ_CBCSDF010000006.1"/>
</dbReference>
<dbReference type="SMART" id="SM00388">
    <property type="entry name" value="HisKA"/>
    <property type="match status" value="1"/>
</dbReference>
<feature type="domain" description="Histidine kinase" evidence="12">
    <location>
        <begin position="250"/>
        <end position="450"/>
    </location>
</feature>
<keyword evidence="5" id="KW-0808">Transferase</keyword>
<keyword evidence="4" id="KW-0597">Phosphoprotein</keyword>
<dbReference type="PROSITE" id="PS50109">
    <property type="entry name" value="HIS_KIN"/>
    <property type="match status" value="1"/>
</dbReference>
<dbReference type="InterPro" id="IPR003660">
    <property type="entry name" value="HAMP_dom"/>
</dbReference>
<keyword evidence="17" id="KW-1185">Reference proteome</keyword>
<dbReference type="InterPro" id="IPR036097">
    <property type="entry name" value="HisK_dim/P_sf"/>
</dbReference>
<evidence type="ECO:0000256" key="6">
    <source>
        <dbReference type="ARBA" id="ARBA00022692"/>
    </source>
</evidence>
<dbReference type="SMART" id="SM00387">
    <property type="entry name" value="HATPase_c"/>
    <property type="match status" value="1"/>
</dbReference>
<evidence type="ECO:0000256" key="4">
    <source>
        <dbReference type="ARBA" id="ARBA00022553"/>
    </source>
</evidence>
<keyword evidence="10 11" id="KW-0472">Membrane</keyword>
<evidence type="ECO:0000256" key="8">
    <source>
        <dbReference type="ARBA" id="ARBA00022989"/>
    </source>
</evidence>
<comment type="subcellular location">
    <subcellularLocation>
        <location evidence="2">Membrane</location>
    </subcellularLocation>
</comment>
<dbReference type="Pfam" id="PF00512">
    <property type="entry name" value="HisKA"/>
    <property type="match status" value="1"/>
</dbReference>
<dbReference type="Proteomes" id="UP000646877">
    <property type="component" value="Unassembled WGS sequence"/>
</dbReference>
<keyword evidence="15" id="KW-0067">ATP-binding</keyword>
<feature type="domain" description="HAMP" evidence="13">
    <location>
        <begin position="189"/>
        <end position="242"/>
    </location>
</feature>
<dbReference type="PANTHER" id="PTHR45436:SF5">
    <property type="entry name" value="SENSOR HISTIDINE KINASE TRCS"/>
    <property type="match status" value="1"/>
</dbReference>
<gene>
    <name evidence="14" type="ORF">F9Y85_03170</name>
    <name evidence="15" type="ORF">R5H13_10390</name>
</gene>
<dbReference type="CDD" id="cd00075">
    <property type="entry name" value="HATPase"/>
    <property type="match status" value="1"/>
</dbReference>
<evidence type="ECO:0000313" key="17">
    <source>
        <dbReference type="Proteomes" id="UP001304419"/>
    </source>
</evidence>
<keyword evidence="7" id="KW-0418">Kinase</keyword>
<dbReference type="GO" id="GO:0000155">
    <property type="term" value="F:phosphorelay sensor kinase activity"/>
    <property type="evidence" value="ECO:0007669"/>
    <property type="project" value="InterPro"/>
</dbReference>
<evidence type="ECO:0000256" key="3">
    <source>
        <dbReference type="ARBA" id="ARBA00012438"/>
    </source>
</evidence>
<dbReference type="AlphaFoldDB" id="A0A8I2GZ32"/>
<evidence type="ECO:0000256" key="11">
    <source>
        <dbReference type="SAM" id="Phobius"/>
    </source>
</evidence>
<dbReference type="Gene3D" id="3.30.565.10">
    <property type="entry name" value="Histidine kinase-like ATPase, C-terminal domain"/>
    <property type="match status" value="1"/>
</dbReference>
<dbReference type="CDD" id="cd00082">
    <property type="entry name" value="HisKA"/>
    <property type="match status" value="1"/>
</dbReference>
<dbReference type="Gene3D" id="1.10.287.130">
    <property type="match status" value="1"/>
</dbReference>
<dbReference type="Pfam" id="PF00672">
    <property type="entry name" value="HAMP"/>
    <property type="match status" value="1"/>
</dbReference>
<dbReference type="EMBL" id="CP137578">
    <property type="protein sequence ID" value="WOX27081.1"/>
    <property type="molecule type" value="Genomic_DNA"/>
</dbReference>
<dbReference type="EMBL" id="WEIA01000001">
    <property type="protein sequence ID" value="NLR20338.1"/>
    <property type="molecule type" value="Genomic_DNA"/>
</dbReference>
<reference evidence="15 17" key="2">
    <citation type="submission" date="2023-10" db="EMBL/GenBank/DDBJ databases">
        <title>To unveil natural product biosynthetic capacity in Pseudoalteromonas.</title>
        <authorList>
            <person name="Wang J."/>
        </authorList>
    </citation>
    <scope>NUCLEOTIDE SEQUENCE [LARGE SCALE GENOMIC DNA]</scope>
    <source>
        <strain evidence="15 17">DSM 15914</strain>
    </source>
</reference>
<dbReference type="SUPFAM" id="SSF55874">
    <property type="entry name" value="ATPase domain of HSP90 chaperone/DNA topoisomerase II/histidine kinase"/>
    <property type="match status" value="1"/>
</dbReference>
<evidence type="ECO:0000313" key="16">
    <source>
        <dbReference type="Proteomes" id="UP000646877"/>
    </source>
</evidence>
<evidence type="ECO:0000256" key="1">
    <source>
        <dbReference type="ARBA" id="ARBA00000085"/>
    </source>
</evidence>
<dbReference type="PRINTS" id="PR00344">
    <property type="entry name" value="BCTRLSENSOR"/>
</dbReference>